<evidence type="ECO:0000256" key="3">
    <source>
        <dbReference type="PIRSR" id="PIRSR000097-2"/>
    </source>
</evidence>
<dbReference type="FunFam" id="3.20.20.100:FF:000002">
    <property type="entry name" value="2,5-diketo-D-gluconic acid reductase A"/>
    <property type="match status" value="1"/>
</dbReference>
<reference evidence="6 7" key="1">
    <citation type="journal article" date="2020" name="G3 (Bethesda)">
        <title>Improved Reference Genome for Cyclotella cryptica CCMP332, a Model for Cell Wall Morphogenesis, Salinity Adaptation, and Lipid Production in Diatoms (Bacillariophyta).</title>
        <authorList>
            <person name="Roberts W.R."/>
            <person name="Downey K.M."/>
            <person name="Ruck E.C."/>
            <person name="Traller J.C."/>
            <person name="Alverson A.J."/>
        </authorList>
    </citation>
    <scope>NUCLEOTIDE SEQUENCE [LARGE SCALE GENOMIC DNA]</scope>
    <source>
        <strain evidence="6 7">CCMP332</strain>
    </source>
</reference>
<keyword evidence="7" id="KW-1185">Reference proteome</keyword>
<dbReference type="EMBL" id="JABMIG020000555">
    <property type="protein sequence ID" value="KAL3775147.1"/>
    <property type="molecule type" value="Genomic_DNA"/>
</dbReference>
<dbReference type="PANTHER" id="PTHR11732">
    <property type="entry name" value="ALDO/KETO REDUCTASE"/>
    <property type="match status" value="1"/>
</dbReference>
<comment type="caution">
    <text evidence="6">The sequence shown here is derived from an EMBL/GenBank/DDBJ whole genome shotgun (WGS) entry which is preliminary data.</text>
</comment>
<dbReference type="InterPro" id="IPR018170">
    <property type="entry name" value="Aldo/ket_reductase_CS"/>
</dbReference>
<protein>
    <recommendedName>
        <fullName evidence="5">NADP-dependent oxidoreductase domain-containing protein</fullName>
    </recommendedName>
</protein>
<organism evidence="6 7">
    <name type="scientific">Cyclotella cryptica</name>
    <dbReference type="NCBI Taxonomy" id="29204"/>
    <lineage>
        <taxon>Eukaryota</taxon>
        <taxon>Sar</taxon>
        <taxon>Stramenopiles</taxon>
        <taxon>Ochrophyta</taxon>
        <taxon>Bacillariophyta</taxon>
        <taxon>Coscinodiscophyceae</taxon>
        <taxon>Thalassiosirophycidae</taxon>
        <taxon>Stephanodiscales</taxon>
        <taxon>Stephanodiscaceae</taxon>
        <taxon>Cyclotella</taxon>
    </lineage>
</organism>
<feature type="binding site" evidence="3">
    <location>
        <position position="110"/>
    </location>
    <ligand>
        <name>substrate</name>
    </ligand>
</feature>
<sequence>MINFTNIALAAFHMPKVGMGTLGISPSEASTVINEALSLGYRLFDCAPVYFNEKEIGDAFHESTSGVPRTDVFITSKLASPFHRPEHVEPALRKTLNDLRIGYLDLFLIHWPVAFKYVEFDPSARGWPDEEYAEIDESEGGARIDPNVSIRDTWTAMERLVDKGLVKYIGVANFPVMLLHDLLSYARIPPVVNQVEIHPYNQQSKLLSYCKSRNVAVQAYSPLGLPSYKETGEPDLLLDPVLKEIAAAHGVTVAQVCLQWSLQRGYHVIVKSSKRNHLEENLLVNHKNEYASNPIRLTSEEMDRIASLDRNLRFTRPDDWWKDMPVFN</sequence>
<dbReference type="GO" id="GO:0016616">
    <property type="term" value="F:oxidoreductase activity, acting on the CH-OH group of donors, NAD or NADP as acceptor"/>
    <property type="evidence" value="ECO:0007669"/>
    <property type="project" value="UniProtKB-ARBA"/>
</dbReference>
<accession>A0ABD3NJC9</accession>
<dbReference type="Pfam" id="PF00248">
    <property type="entry name" value="Aldo_ket_red"/>
    <property type="match status" value="1"/>
</dbReference>
<dbReference type="InterPro" id="IPR036812">
    <property type="entry name" value="NAD(P)_OxRdtase_dom_sf"/>
</dbReference>
<dbReference type="Proteomes" id="UP001516023">
    <property type="component" value="Unassembled WGS sequence"/>
</dbReference>
<dbReference type="PRINTS" id="PR00069">
    <property type="entry name" value="ALDKETRDTASE"/>
</dbReference>
<feature type="site" description="Lowers pKa of active site Tyr" evidence="4">
    <location>
        <position position="77"/>
    </location>
</feature>
<dbReference type="SUPFAM" id="SSF51430">
    <property type="entry name" value="NAD(P)-linked oxidoreductase"/>
    <property type="match status" value="1"/>
</dbReference>
<gene>
    <name evidence="6" type="ORF">HJC23_010137</name>
</gene>
<evidence type="ECO:0000313" key="6">
    <source>
        <dbReference type="EMBL" id="KAL3775147.1"/>
    </source>
</evidence>
<dbReference type="PROSITE" id="PS00798">
    <property type="entry name" value="ALDOKETO_REDUCTASE_1"/>
    <property type="match status" value="1"/>
</dbReference>
<dbReference type="CDD" id="cd19071">
    <property type="entry name" value="AKR_AKR1-5-like"/>
    <property type="match status" value="1"/>
</dbReference>
<proteinExistence type="predicted"/>
<name>A0ABD3NJC9_9STRA</name>
<dbReference type="InterPro" id="IPR020471">
    <property type="entry name" value="AKR"/>
</dbReference>
<dbReference type="InterPro" id="IPR023210">
    <property type="entry name" value="NADP_OxRdtase_dom"/>
</dbReference>
<dbReference type="Gene3D" id="3.20.20.100">
    <property type="entry name" value="NADP-dependent oxidoreductase domain"/>
    <property type="match status" value="1"/>
</dbReference>
<feature type="domain" description="NADP-dependent oxidoreductase" evidence="5">
    <location>
        <begin position="20"/>
        <end position="307"/>
    </location>
</feature>
<evidence type="ECO:0000256" key="2">
    <source>
        <dbReference type="PIRSR" id="PIRSR000097-1"/>
    </source>
</evidence>
<keyword evidence="1" id="KW-0560">Oxidoreductase</keyword>
<dbReference type="AlphaFoldDB" id="A0ABD3NJC9"/>
<evidence type="ECO:0000256" key="4">
    <source>
        <dbReference type="PIRSR" id="PIRSR000097-3"/>
    </source>
</evidence>
<evidence type="ECO:0000259" key="5">
    <source>
        <dbReference type="Pfam" id="PF00248"/>
    </source>
</evidence>
<evidence type="ECO:0000313" key="7">
    <source>
        <dbReference type="Proteomes" id="UP001516023"/>
    </source>
</evidence>
<dbReference type="PIRSF" id="PIRSF000097">
    <property type="entry name" value="AKR"/>
    <property type="match status" value="1"/>
</dbReference>
<feature type="active site" description="Proton donor" evidence="2">
    <location>
        <position position="50"/>
    </location>
</feature>
<evidence type="ECO:0000256" key="1">
    <source>
        <dbReference type="ARBA" id="ARBA00023002"/>
    </source>
</evidence>